<accession>A0ACC2SCI7</accession>
<protein>
    <submittedName>
        <fullName evidence="1">Uncharacterized protein</fullName>
    </submittedName>
</protein>
<dbReference type="EMBL" id="QTSX02005272">
    <property type="protein sequence ID" value="KAJ9060049.1"/>
    <property type="molecule type" value="Genomic_DNA"/>
</dbReference>
<name>A0ACC2SCI7_9FUNG</name>
<gene>
    <name evidence="1" type="ORF">DSO57_1035040</name>
</gene>
<reference evidence="1" key="1">
    <citation type="submission" date="2022-04" db="EMBL/GenBank/DDBJ databases">
        <title>Genome of the entomopathogenic fungus Entomophthora muscae.</title>
        <authorList>
            <person name="Elya C."/>
            <person name="Lovett B.R."/>
            <person name="Lee E."/>
            <person name="Macias A.M."/>
            <person name="Hajek A.E."/>
            <person name="De Bivort B.L."/>
            <person name="Kasson M.T."/>
            <person name="De Fine Licht H.H."/>
            <person name="Stajich J.E."/>
        </authorList>
    </citation>
    <scope>NUCLEOTIDE SEQUENCE</scope>
    <source>
        <strain evidence="1">Berkeley</strain>
    </source>
</reference>
<evidence type="ECO:0000313" key="2">
    <source>
        <dbReference type="Proteomes" id="UP001165960"/>
    </source>
</evidence>
<comment type="caution">
    <text evidence="1">The sequence shown here is derived from an EMBL/GenBank/DDBJ whole genome shotgun (WGS) entry which is preliminary data.</text>
</comment>
<proteinExistence type="predicted"/>
<keyword evidence="2" id="KW-1185">Reference proteome</keyword>
<sequence length="520" mass="57754">MAERSTRRQEIYKNKEQLKPEEIRRRRGEAQIVLRRQKREENLLKKRNLHVGDNITDSESEEDNGPLSLEPLLIQQLYDNDAEVVLQATTTFRKLLSKEKNPPIEEVIRAGVVPRLVQLLSINQALIQFEAAWALTNIASGTSEQTKVVMESGAVPLFVELLSSEVSDVREQAVWALGNISGDSPTCRDYVLDSGALPPLLRIFEEDHKISMLRNASWTLSNFCRGKNPSPPWDKIQPAVDALGKLVYAQDAEIVTDSCWGLSYLTDGSNDKIQRVIETGVTRRLVELLLHDSPSLQTPALRSIGNIVTGDDTQTQVVVNCGALPALHGLLSSSKESLRKEACWTISNITAGNINQVIAVVEAGLITPLINILSHGDFKTQKEACWAISNATTCLLQRSDVMATIVELGVIPPLCDMLVCSDSKIIQVALDALENILKTGEFDRSQTGFNPYVALVEEARGIDRLNELQTHASPEIFQKAYKLLEMYFSEEDMDDGMNGQIDDSGKFAFDSSMPQDGFRF</sequence>
<organism evidence="1 2">
    <name type="scientific">Entomophthora muscae</name>
    <dbReference type="NCBI Taxonomy" id="34485"/>
    <lineage>
        <taxon>Eukaryota</taxon>
        <taxon>Fungi</taxon>
        <taxon>Fungi incertae sedis</taxon>
        <taxon>Zoopagomycota</taxon>
        <taxon>Entomophthoromycotina</taxon>
        <taxon>Entomophthoromycetes</taxon>
        <taxon>Entomophthorales</taxon>
        <taxon>Entomophthoraceae</taxon>
        <taxon>Entomophthora</taxon>
    </lineage>
</organism>
<dbReference type="Proteomes" id="UP001165960">
    <property type="component" value="Unassembled WGS sequence"/>
</dbReference>
<evidence type="ECO:0000313" key="1">
    <source>
        <dbReference type="EMBL" id="KAJ9060049.1"/>
    </source>
</evidence>